<accession>A0ABT7A678</accession>
<dbReference type="Proteomes" id="UP001214441">
    <property type="component" value="Unassembled WGS sequence"/>
</dbReference>
<feature type="region of interest" description="Disordered" evidence="1">
    <location>
        <begin position="70"/>
        <end position="89"/>
    </location>
</feature>
<dbReference type="SUPFAM" id="SSF46785">
    <property type="entry name" value="Winged helix' DNA-binding domain"/>
    <property type="match status" value="1"/>
</dbReference>
<dbReference type="InterPro" id="IPR036390">
    <property type="entry name" value="WH_DNA-bd_sf"/>
</dbReference>
<dbReference type="RefSeq" id="WP_274047135.1">
    <property type="nucleotide sequence ID" value="NZ_JANCPR020000047.1"/>
</dbReference>
<evidence type="ECO:0000313" key="3">
    <source>
        <dbReference type="Proteomes" id="UP001214441"/>
    </source>
</evidence>
<proteinExistence type="predicted"/>
<dbReference type="InterPro" id="IPR036388">
    <property type="entry name" value="WH-like_DNA-bd_sf"/>
</dbReference>
<evidence type="ECO:0000313" key="2">
    <source>
        <dbReference type="EMBL" id="MDJ1136848.1"/>
    </source>
</evidence>
<organism evidence="2 3">
    <name type="scientific">Streptomyces iconiensis</name>
    <dbReference type="NCBI Taxonomy" id="1384038"/>
    <lineage>
        <taxon>Bacteria</taxon>
        <taxon>Bacillati</taxon>
        <taxon>Actinomycetota</taxon>
        <taxon>Actinomycetes</taxon>
        <taxon>Kitasatosporales</taxon>
        <taxon>Streptomycetaceae</taxon>
        <taxon>Streptomyces</taxon>
    </lineage>
</organism>
<dbReference type="EMBL" id="JANCPR020000047">
    <property type="protein sequence ID" value="MDJ1136848.1"/>
    <property type="molecule type" value="Genomic_DNA"/>
</dbReference>
<gene>
    <name evidence="2" type="ORF">NMN56_033860</name>
</gene>
<feature type="compositionally biased region" description="Basic and acidic residues" evidence="1">
    <location>
        <begin position="72"/>
        <end position="89"/>
    </location>
</feature>
<keyword evidence="3" id="KW-1185">Reference proteome</keyword>
<name>A0ABT7A678_9ACTN</name>
<evidence type="ECO:0008006" key="4">
    <source>
        <dbReference type="Google" id="ProtNLM"/>
    </source>
</evidence>
<evidence type="ECO:0000256" key="1">
    <source>
        <dbReference type="SAM" id="MobiDB-lite"/>
    </source>
</evidence>
<comment type="caution">
    <text evidence="2">The sequence shown here is derived from an EMBL/GenBank/DDBJ whole genome shotgun (WGS) entry which is preliminary data.</text>
</comment>
<reference evidence="2 3" key="1">
    <citation type="submission" date="2023-05" db="EMBL/GenBank/DDBJ databases">
        <title>Streptantibioticus silvisoli sp. nov., acidotolerant actinomycetes 1 from pine litter.</title>
        <authorList>
            <person name="Swiecimska M."/>
            <person name="Golinska P."/>
            <person name="Sangal V."/>
            <person name="Wachnowicz B."/>
            <person name="Goodfellow M."/>
        </authorList>
    </citation>
    <scope>NUCLEOTIDE SEQUENCE [LARGE SCALE GENOMIC DNA]</scope>
    <source>
        <strain evidence="2 3">DSM 42109</strain>
    </source>
</reference>
<feature type="compositionally biased region" description="Polar residues" evidence="1">
    <location>
        <begin position="1"/>
        <end position="13"/>
    </location>
</feature>
<feature type="region of interest" description="Disordered" evidence="1">
    <location>
        <begin position="1"/>
        <end position="20"/>
    </location>
</feature>
<dbReference type="Gene3D" id="1.10.10.10">
    <property type="entry name" value="Winged helix-like DNA-binding domain superfamily/Winged helix DNA-binding domain"/>
    <property type="match status" value="1"/>
</dbReference>
<protein>
    <recommendedName>
        <fullName evidence="4">MarR family transcriptional regulator</fullName>
    </recommendedName>
</protein>
<sequence>MAESTGLSVPDTSSRLRDARDRRRVHLKVGEQAVALGQRHFGPLINRTLDLLDTFTENEVATVHRFLTGTRDAVKDRTRDKDGEAKHPD</sequence>